<organism evidence="5 6">
    <name type="scientific">Ficus carica</name>
    <name type="common">Common fig</name>
    <dbReference type="NCBI Taxonomy" id="3494"/>
    <lineage>
        <taxon>Eukaryota</taxon>
        <taxon>Viridiplantae</taxon>
        <taxon>Streptophyta</taxon>
        <taxon>Embryophyta</taxon>
        <taxon>Tracheophyta</taxon>
        <taxon>Spermatophyta</taxon>
        <taxon>Magnoliopsida</taxon>
        <taxon>eudicotyledons</taxon>
        <taxon>Gunneridae</taxon>
        <taxon>Pentapetalae</taxon>
        <taxon>rosids</taxon>
        <taxon>fabids</taxon>
        <taxon>Rosales</taxon>
        <taxon>Moraceae</taxon>
        <taxon>Ficeae</taxon>
        <taxon>Ficus</taxon>
    </lineage>
</organism>
<keyword evidence="6" id="KW-1185">Reference proteome</keyword>
<reference evidence="5" key="1">
    <citation type="submission" date="2023-07" db="EMBL/GenBank/DDBJ databases">
        <title>draft genome sequence of fig (Ficus carica).</title>
        <authorList>
            <person name="Takahashi T."/>
            <person name="Nishimura K."/>
        </authorList>
    </citation>
    <scope>NUCLEOTIDE SEQUENCE</scope>
</reference>
<keyword evidence="3" id="KW-0809">Transit peptide</keyword>
<dbReference type="AlphaFoldDB" id="A0AA88E5A6"/>
<evidence type="ECO:0000256" key="3">
    <source>
        <dbReference type="ARBA" id="ARBA00022946"/>
    </source>
</evidence>
<dbReference type="InterPro" id="IPR003690">
    <property type="entry name" value="MTERF"/>
</dbReference>
<name>A0AA88E5A6_FICCA</name>
<protein>
    <submittedName>
        <fullName evidence="5">Uncharacterized protein</fullName>
    </submittedName>
</protein>
<gene>
    <name evidence="4" type="ORF">TIFTF001_025913</name>
    <name evidence="5" type="ORF">TIFTF001_033447</name>
</gene>
<dbReference type="GO" id="GO:0006353">
    <property type="term" value="P:DNA-templated transcription termination"/>
    <property type="evidence" value="ECO:0007669"/>
    <property type="project" value="UniProtKB-KW"/>
</dbReference>
<dbReference type="Gramene" id="FCD_00013013-RA">
    <property type="protein sequence ID" value="FCD_00013013-RA:cds"/>
    <property type="gene ID" value="FCD_00013013"/>
</dbReference>
<dbReference type="Pfam" id="PF02536">
    <property type="entry name" value="mTERF"/>
    <property type="match status" value="3"/>
</dbReference>
<dbReference type="PANTHER" id="PTHR13068">
    <property type="entry name" value="CGI-12 PROTEIN-RELATED"/>
    <property type="match status" value="1"/>
</dbReference>
<dbReference type="GO" id="GO:0003676">
    <property type="term" value="F:nucleic acid binding"/>
    <property type="evidence" value="ECO:0007669"/>
    <property type="project" value="InterPro"/>
</dbReference>
<accession>A0AA88E5A6</accession>
<comment type="caution">
    <text evidence="5">The sequence shown here is derived from an EMBL/GenBank/DDBJ whole genome shotgun (WGS) entry which is preliminary data.</text>
</comment>
<keyword evidence="2" id="KW-0804">Transcription</keyword>
<sequence>MLRLIFNELSYVNSRASKLSHGFCLSNYFHRPMSKMSKATDPLSFTVSYLQKSCGLSKESAISASKKLLIENPEKSDSVLKLMRTHGLTQTHIAKIIAGRPGLLLADFEGKISPNLELLKSFGVSGTKLAKILGKDSRFLEWDLLETVEFFRAQGFSDEQITMMAVKLPSVFQCNVDGILKPKVEFFRSLGFKDEDVARILSWEPYILERSLEKQIIPCIQVLRRVLGTDLDILKAIKACYSILEYDLEKTLERNISVLKIHGVPEPLILRIFLIQPRTLLVRPHRFDEVLAEVVELGFDRNTMLFCLAVRSLATVGKAHWQQKLECFRSFGLSTDQVYSAFKLQPMFMLVSMKKIQKSMGFLTHKLKMEPSIMSRHPGILLYSLEKRIIPRTSVMQLLRSKGVVKEDIRIIPYLRMTEKNFMQKIVSKYQKKLPDVVKAHQGEIEFQTFPGILV</sequence>
<evidence type="ECO:0000313" key="6">
    <source>
        <dbReference type="Proteomes" id="UP001187192"/>
    </source>
</evidence>
<dbReference type="FunFam" id="1.25.70.10:FF:000001">
    <property type="entry name" value="Mitochondrial transcription termination factor-like"/>
    <property type="match status" value="1"/>
</dbReference>
<evidence type="ECO:0000256" key="2">
    <source>
        <dbReference type="ARBA" id="ARBA00022472"/>
    </source>
</evidence>
<evidence type="ECO:0000313" key="5">
    <source>
        <dbReference type="EMBL" id="GMN64364.1"/>
    </source>
</evidence>
<keyword evidence="2" id="KW-0805">Transcription regulation</keyword>
<dbReference type="InterPro" id="IPR038538">
    <property type="entry name" value="MTERF_sf"/>
</dbReference>
<proteinExistence type="inferred from homology"/>
<dbReference type="EMBL" id="BTGU01000177">
    <property type="protein sequence ID" value="GMN64364.1"/>
    <property type="molecule type" value="Genomic_DNA"/>
</dbReference>
<evidence type="ECO:0000313" key="4">
    <source>
        <dbReference type="EMBL" id="GMN56788.1"/>
    </source>
</evidence>
<dbReference type="Proteomes" id="UP001187192">
    <property type="component" value="Unassembled WGS sequence"/>
</dbReference>
<dbReference type="EMBL" id="BTGU01000066">
    <property type="protein sequence ID" value="GMN56788.1"/>
    <property type="molecule type" value="Genomic_DNA"/>
</dbReference>
<keyword evidence="2" id="KW-0806">Transcription termination</keyword>
<comment type="similarity">
    <text evidence="1">Belongs to the mTERF family.</text>
</comment>
<evidence type="ECO:0000256" key="1">
    <source>
        <dbReference type="ARBA" id="ARBA00007692"/>
    </source>
</evidence>
<dbReference type="Gene3D" id="1.25.70.10">
    <property type="entry name" value="Transcription termination factor 3, mitochondrial"/>
    <property type="match status" value="2"/>
</dbReference>
<dbReference type="PANTHER" id="PTHR13068:SF120">
    <property type="entry name" value="TRANSCRIPTION TERMINATION FACTOR MTERF2, CHLOROPLASTIC-LIKE ISOFORM X1"/>
    <property type="match status" value="1"/>
</dbReference>
<dbReference type="SMART" id="SM00733">
    <property type="entry name" value="Mterf"/>
    <property type="match status" value="7"/>
</dbReference>